<sequence>MLKIEYTRANDHFILSLSGEIDASNSVDLDAAIQEILQQGAKKILVDGTHLEYISSAGLGVFMSYLEEFQEKEIQIIIFGLLEKVHQVFIILGLDKLIAIKNTQEEALEAMA</sequence>
<accession>A0A4Q7P560</accession>
<dbReference type="InterPro" id="IPR003658">
    <property type="entry name" value="Anti-sigma_ant"/>
</dbReference>
<evidence type="ECO:0000256" key="2">
    <source>
        <dbReference type="RuleBase" id="RU003749"/>
    </source>
</evidence>
<dbReference type="OrthoDB" id="9795051at2"/>
<protein>
    <recommendedName>
        <fullName evidence="2">Anti-sigma factor antagonist</fullName>
    </recommendedName>
</protein>
<comment type="similarity">
    <text evidence="1 2">Belongs to the anti-sigma-factor antagonist family.</text>
</comment>
<dbReference type="InterPro" id="IPR002645">
    <property type="entry name" value="STAS_dom"/>
</dbReference>
<dbReference type="AlphaFoldDB" id="A0A4Q7P560"/>
<comment type="caution">
    <text evidence="4">The sequence shown here is derived from an EMBL/GenBank/DDBJ whole genome shotgun (WGS) entry which is preliminary data.</text>
</comment>
<evidence type="ECO:0000259" key="3">
    <source>
        <dbReference type="PROSITE" id="PS50801"/>
    </source>
</evidence>
<dbReference type="CDD" id="cd07043">
    <property type="entry name" value="STAS_anti-anti-sigma_factors"/>
    <property type="match status" value="1"/>
</dbReference>
<dbReference type="InterPro" id="IPR036513">
    <property type="entry name" value="STAS_dom_sf"/>
</dbReference>
<dbReference type="Pfam" id="PF01740">
    <property type="entry name" value="STAS"/>
    <property type="match status" value="1"/>
</dbReference>
<reference evidence="4 5" key="1">
    <citation type="submission" date="2019-02" db="EMBL/GenBank/DDBJ databases">
        <title>Genomic Encyclopedia of Archaeal and Bacterial Type Strains, Phase II (KMG-II): from individual species to whole genera.</title>
        <authorList>
            <person name="Goeker M."/>
        </authorList>
    </citation>
    <scope>NUCLEOTIDE SEQUENCE [LARGE SCALE GENOMIC DNA]</scope>
    <source>
        <strain evidence="4 5">DSM 21411</strain>
    </source>
</reference>
<dbReference type="SUPFAM" id="SSF52091">
    <property type="entry name" value="SpoIIaa-like"/>
    <property type="match status" value="1"/>
</dbReference>
<gene>
    <name evidence="4" type="ORF">BC751_0560</name>
</gene>
<evidence type="ECO:0000313" key="5">
    <source>
        <dbReference type="Proteomes" id="UP000292209"/>
    </source>
</evidence>
<dbReference type="GO" id="GO:0043856">
    <property type="term" value="F:anti-sigma factor antagonist activity"/>
    <property type="evidence" value="ECO:0007669"/>
    <property type="project" value="InterPro"/>
</dbReference>
<proteinExistence type="inferred from homology"/>
<evidence type="ECO:0000313" key="4">
    <source>
        <dbReference type="EMBL" id="RZS95045.1"/>
    </source>
</evidence>
<dbReference type="PANTHER" id="PTHR33495">
    <property type="entry name" value="ANTI-SIGMA FACTOR ANTAGONIST TM_1081-RELATED-RELATED"/>
    <property type="match status" value="1"/>
</dbReference>
<dbReference type="RefSeq" id="WP_130274206.1">
    <property type="nucleotide sequence ID" value="NZ_SGXG01000001.1"/>
</dbReference>
<dbReference type="Proteomes" id="UP000292209">
    <property type="component" value="Unassembled WGS sequence"/>
</dbReference>
<feature type="domain" description="STAS" evidence="3">
    <location>
        <begin position="2"/>
        <end position="111"/>
    </location>
</feature>
<dbReference type="EMBL" id="SGXG01000001">
    <property type="protein sequence ID" value="RZS95045.1"/>
    <property type="molecule type" value="Genomic_DNA"/>
</dbReference>
<dbReference type="Gene3D" id="3.30.750.24">
    <property type="entry name" value="STAS domain"/>
    <property type="match status" value="1"/>
</dbReference>
<keyword evidence="5" id="KW-1185">Reference proteome</keyword>
<dbReference type="NCBIfam" id="TIGR00377">
    <property type="entry name" value="ant_ant_sig"/>
    <property type="match status" value="1"/>
</dbReference>
<evidence type="ECO:0000256" key="1">
    <source>
        <dbReference type="ARBA" id="ARBA00009013"/>
    </source>
</evidence>
<name>A0A4Q7P560_9BACT</name>
<dbReference type="PROSITE" id="PS50801">
    <property type="entry name" value="STAS"/>
    <property type="match status" value="1"/>
</dbReference>
<organism evidence="4 5">
    <name type="scientific">Cecembia calidifontis</name>
    <dbReference type="NCBI Taxonomy" id="1187080"/>
    <lineage>
        <taxon>Bacteria</taxon>
        <taxon>Pseudomonadati</taxon>
        <taxon>Bacteroidota</taxon>
        <taxon>Cytophagia</taxon>
        <taxon>Cytophagales</taxon>
        <taxon>Cyclobacteriaceae</taxon>
        <taxon>Cecembia</taxon>
    </lineage>
</organism>